<dbReference type="PANTHER" id="PTHR46208:SF1">
    <property type="entry name" value="MITOCHONDRIAL IMPORT RECEPTOR SUBUNIT TOM70"/>
    <property type="match status" value="1"/>
</dbReference>
<reference evidence="13" key="1">
    <citation type="submission" date="2017-02" db="UniProtKB">
        <authorList>
            <consortium name="WormBaseParasite"/>
        </authorList>
    </citation>
    <scope>IDENTIFICATION</scope>
</reference>
<dbReference type="PANTHER" id="PTHR46208">
    <property type="entry name" value="MITOCHONDRIAL IMPORT RECEPTOR SUBUNIT TOM70"/>
    <property type="match status" value="1"/>
</dbReference>
<dbReference type="Pfam" id="PF13432">
    <property type="entry name" value="TPR_16"/>
    <property type="match status" value="1"/>
</dbReference>
<feature type="repeat" description="TPR" evidence="10">
    <location>
        <begin position="463"/>
        <end position="496"/>
    </location>
</feature>
<evidence type="ECO:0000256" key="11">
    <source>
        <dbReference type="SAM" id="Phobius"/>
    </source>
</evidence>
<evidence type="ECO:0000256" key="7">
    <source>
        <dbReference type="ARBA" id="ARBA00023128"/>
    </source>
</evidence>
<dbReference type="Pfam" id="PF00613">
    <property type="entry name" value="PI3Ka"/>
    <property type="match status" value="1"/>
</dbReference>
<dbReference type="InterPro" id="IPR016024">
    <property type="entry name" value="ARM-type_fold"/>
</dbReference>
<feature type="repeat" description="TPR" evidence="10">
    <location>
        <begin position="394"/>
        <end position="427"/>
    </location>
</feature>
<dbReference type="GO" id="GO:0045039">
    <property type="term" value="P:protein insertion into mitochondrial inner membrane"/>
    <property type="evidence" value="ECO:0007669"/>
    <property type="project" value="TreeGrafter"/>
</dbReference>
<evidence type="ECO:0000256" key="8">
    <source>
        <dbReference type="ARBA" id="ARBA00023136"/>
    </source>
</evidence>
<dbReference type="GO" id="GO:0008320">
    <property type="term" value="F:protein transmembrane transporter activity"/>
    <property type="evidence" value="ECO:0007669"/>
    <property type="project" value="TreeGrafter"/>
</dbReference>
<keyword evidence="7" id="KW-0496">Mitochondrion</keyword>
<accession>A0A0R3TFQ8</accession>
<evidence type="ECO:0000259" key="12">
    <source>
        <dbReference type="PROSITE" id="PS51545"/>
    </source>
</evidence>
<keyword evidence="6 11" id="KW-1133">Transmembrane helix</keyword>
<keyword evidence="8 11" id="KW-0472">Membrane</keyword>
<dbReference type="GO" id="GO:0030943">
    <property type="term" value="F:mitochondrion targeting sequence binding"/>
    <property type="evidence" value="ECO:0007669"/>
    <property type="project" value="TreeGrafter"/>
</dbReference>
<dbReference type="GO" id="GO:0030150">
    <property type="term" value="P:protein import into mitochondrial matrix"/>
    <property type="evidence" value="ECO:0007669"/>
    <property type="project" value="TreeGrafter"/>
</dbReference>
<sequence>LDFCHPGSQKSRIRFPISIFTSVVHGNAPQAPNSSLTPTQAASDVDLHNLQDLIHRDPFYELSEQDKALLWRTRDTCCRTLFPAESLPWLVQAVSWERLELVEEFYRLLASWPRPLPVETCLQLLGVAGLAGSVTAIESSFGVSEGVAGGSGGGYVMAGGRTTGVADPLVRDIAVQGLQAGLSNMELADYLLQLVQSMNVDLYLFEKSPLGDREKPESARSRALLLDTTFKALSGDAEEAKSRFLTIGETCFAHPSIRVNALIKAAALFMTLDNVRFISLSTCFLSVGGFLSFVFFIPQDISGCMYTFQEAQTLDPLCADVYLHRGQTNLLTGNLDAAEKDFSEAIRLKPDCCVAHAQRLYMHYRKAFSEGRNSECDKVVNDFKLLRKKYPTCIETISIFAQVLTERGEFESADELFAKLIELTPTSGMPYAQRGILILRSKQDAEAAEGFIEKGLEVDPRCEMAWELRGQLAMERGQHEKALESFQRALDESTIVSDRQHLFALREGLKAQLEVAKKYNLNLMGLYSTMREDIQASMLHAMSEGYGSL</sequence>
<name>A0A0R3TFQ8_RODNA</name>
<dbReference type="InterPro" id="IPR042236">
    <property type="entry name" value="PI3K_accessory_sf"/>
</dbReference>
<feature type="domain" description="PIK helical" evidence="12">
    <location>
        <begin position="36"/>
        <end position="254"/>
    </location>
</feature>
<dbReference type="AlphaFoldDB" id="A0A0R3TFQ8"/>
<dbReference type="SMART" id="SM00028">
    <property type="entry name" value="TPR"/>
    <property type="match status" value="3"/>
</dbReference>
<feature type="repeat" description="TPR" evidence="10">
    <location>
        <begin position="319"/>
        <end position="352"/>
    </location>
</feature>
<evidence type="ECO:0000256" key="10">
    <source>
        <dbReference type="PROSITE-ProRule" id="PRU00339"/>
    </source>
</evidence>
<dbReference type="InterPro" id="IPR011990">
    <property type="entry name" value="TPR-like_helical_dom_sf"/>
</dbReference>
<dbReference type="SUPFAM" id="SSF48371">
    <property type="entry name" value="ARM repeat"/>
    <property type="match status" value="1"/>
</dbReference>
<evidence type="ECO:0000256" key="5">
    <source>
        <dbReference type="ARBA" id="ARBA00022803"/>
    </source>
</evidence>
<evidence type="ECO:0000313" key="13">
    <source>
        <dbReference type="WBParaSite" id="HNAJ_0000589901-mRNA-1"/>
    </source>
</evidence>
<dbReference type="SUPFAM" id="SSF48452">
    <property type="entry name" value="TPR-like"/>
    <property type="match status" value="1"/>
</dbReference>
<dbReference type="InterPro" id="IPR001263">
    <property type="entry name" value="PI3K_accessory_dom"/>
</dbReference>
<proteinExistence type="inferred from homology"/>
<keyword evidence="2 11" id="KW-0812">Transmembrane</keyword>
<dbReference type="InterPro" id="IPR019734">
    <property type="entry name" value="TPR_rpt"/>
</dbReference>
<dbReference type="Gene3D" id="1.25.40.10">
    <property type="entry name" value="Tetratricopeptide repeat domain"/>
    <property type="match status" value="2"/>
</dbReference>
<comment type="similarity">
    <text evidence="9">Belongs to the Tom70 family.</text>
</comment>
<dbReference type="WBParaSite" id="HNAJ_0000589901-mRNA-1">
    <property type="protein sequence ID" value="HNAJ_0000589901-mRNA-1"/>
    <property type="gene ID" value="HNAJ_0000589901"/>
</dbReference>
<dbReference type="Gene3D" id="1.25.40.70">
    <property type="entry name" value="Phosphatidylinositol 3-kinase, accessory domain (PIK)"/>
    <property type="match status" value="1"/>
</dbReference>
<dbReference type="PROSITE" id="PS50005">
    <property type="entry name" value="TPR"/>
    <property type="match status" value="3"/>
</dbReference>
<evidence type="ECO:0000256" key="6">
    <source>
        <dbReference type="ARBA" id="ARBA00022989"/>
    </source>
</evidence>
<evidence type="ECO:0000256" key="3">
    <source>
        <dbReference type="ARBA" id="ARBA00022737"/>
    </source>
</evidence>
<organism evidence="13">
    <name type="scientific">Rodentolepis nana</name>
    <name type="common">Dwarf tapeworm</name>
    <name type="synonym">Hymenolepis nana</name>
    <dbReference type="NCBI Taxonomy" id="102285"/>
    <lineage>
        <taxon>Eukaryota</taxon>
        <taxon>Metazoa</taxon>
        <taxon>Spiralia</taxon>
        <taxon>Lophotrochozoa</taxon>
        <taxon>Platyhelminthes</taxon>
        <taxon>Cestoda</taxon>
        <taxon>Eucestoda</taxon>
        <taxon>Cyclophyllidea</taxon>
        <taxon>Hymenolepididae</taxon>
        <taxon>Rodentolepis</taxon>
    </lineage>
</organism>
<evidence type="ECO:0000256" key="2">
    <source>
        <dbReference type="ARBA" id="ARBA00022692"/>
    </source>
</evidence>
<dbReference type="SMART" id="SM00145">
    <property type="entry name" value="PI3Ka"/>
    <property type="match status" value="1"/>
</dbReference>
<comment type="subcellular location">
    <subcellularLocation>
        <location evidence="1">Mitochondrion outer membrane</location>
        <topology evidence="1">Single-pass membrane protein</topology>
    </subcellularLocation>
</comment>
<feature type="transmembrane region" description="Helical" evidence="11">
    <location>
        <begin position="277"/>
        <end position="297"/>
    </location>
</feature>
<keyword evidence="5 10" id="KW-0802">TPR repeat</keyword>
<dbReference type="GO" id="GO:0005741">
    <property type="term" value="C:mitochondrial outer membrane"/>
    <property type="evidence" value="ECO:0007669"/>
    <property type="project" value="UniProtKB-SubCell"/>
</dbReference>
<protein>
    <submittedName>
        <fullName evidence="13">PIK helical domain-containing protein</fullName>
    </submittedName>
</protein>
<dbReference type="STRING" id="102285.A0A0R3TFQ8"/>
<keyword evidence="3" id="KW-0677">Repeat</keyword>
<evidence type="ECO:0000256" key="1">
    <source>
        <dbReference type="ARBA" id="ARBA00004572"/>
    </source>
</evidence>
<keyword evidence="4" id="KW-1000">Mitochondrion outer membrane</keyword>
<evidence type="ECO:0000256" key="4">
    <source>
        <dbReference type="ARBA" id="ARBA00022787"/>
    </source>
</evidence>
<dbReference type="PROSITE" id="PS51545">
    <property type="entry name" value="PIK_HELICAL"/>
    <property type="match status" value="1"/>
</dbReference>
<evidence type="ECO:0000256" key="9">
    <source>
        <dbReference type="ARBA" id="ARBA00038030"/>
    </source>
</evidence>
<dbReference type="Pfam" id="PF13181">
    <property type="entry name" value="TPR_8"/>
    <property type="match status" value="1"/>
</dbReference>